<proteinExistence type="predicted"/>
<reference evidence="2 3" key="1">
    <citation type="submission" date="2022-01" db="EMBL/GenBank/DDBJ databases">
        <title>Labilibaculum sp. nov, a marine bacterium isolated from Antarctica.</title>
        <authorList>
            <person name="Dai W."/>
        </authorList>
    </citation>
    <scope>NUCLEOTIDE SEQUENCE [LARGE SCALE GENOMIC DNA]</scope>
    <source>
        <strain evidence="2 3">DW002</strain>
    </source>
</reference>
<dbReference type="EMBL" id="JAKJSC010000007">
    <property type="protein sequence ID" value="MDE5419970.1"/>
    <property type="molecule type" value="Genomic_DNA"/>
</dbReference>
<evidence type="ECO:0000313" key="2">
    <source>
        <dbReference type="EMBL" id="MDE5419970.1"/>
    </source>
</evidence>
<comment type="caution">
    <text evidence="2">The sequence shown here is derived from an EMBL/GenBank/DDBJ whole genome shotgun (WGS) entry which is preliminary data.</text>
</comment>
<dbReference type="InterPro" id="IPR025738">
    <property type="entry name" value="BatD"/>
</dbReference>
<feature type="chain" id="PRO_5047491730" evidence="1">
    <location>
        <begin position="21"/>
        <end position="215"/>
    </location>
</feature>
<organism evidence="2 3">
    <name type="scientific">Paralabilibaculum antarcticum</name>
    <dbReference type="NCBI Taxonomy" id="2912572"/>
    <lineage>
        <taxon>Bacteria</taxon>
        <taxon>Pseudomonadati</taxon>
        <taxon>Bacteroidota</taxon>
        <taxon>Bacteroidia</taxon>
        <taxon>Marinilabiliales</taxon>
        <taxon>Marinifilaceae</taxon>
        <taxon>Paralabilibaculum</taxon>
    </lineage>
</organism>
<accession>A0ABT5VXI8</accession>
<gene>
    <name evidence="2" type="ORF">L3049_18430</name>
</gene>
<feature type="signal peptide" evidence="1">
    <location>
        <begin position="1"/>
        <end position="20"/>
    </location>
</feature>
<evidence type="ECO:0000313" key="3">
    <source>
        <dbReference type="Proteomes" id="UP001528920"/>
    </source>
</evidence>
<dbReference type="PROSITE" id="PS51257">
    <property type="entry name" value="PROKAR_LIPOPROTEIN"/>
    <property type="match status" value="1"/>
</dbReference>
<evidence type="ECO:0000256" key="1">
    <source>
        <dbReference type="SAM" id="SignalP"/>
    </source>
</evidence>
<protein>
    <submittedName>
        <fullName evidence="2">BatD family protein</fullName>
    </submittedName>
</protein>
<dbReference type="Pfam" id="PF13584">
    <property type="entry name" value="BatD"/>
    <property type="match status" value="1"/>
</dbReference>
<name>A0ABT5VXI8_9BACT</name>
<sequence length="215" mass="24044">MNKFKPLVLSIFCLAFMACAQEEVKLKASALRDTIYTGESLSIRLSLEGIQSDIFNDKNQDKGILGGFFEGSEGNNNFSTLVYANPETLGENIIGPYQINMLGKVYISNSVSVQVVKPPVQQIKLEIPKEASLGEKIKVKITGKSNRSFKAQFKENEIFIINGQSSNTQVSNGKYSTQIEYTLTLKRKGIFEINRSFFKDLPKNIKLAPVKFEVK</sequence>
<keyword evidence="3" id="KW-1185">Reference proteome</keyword>
<keyword evidence="1" id="KW-0732">Signal</keyword>
<dbReference type="Proteomes" id="UP001528920">
    <property type="component" value="Unassembled WGS sequence"/>
</dbReference>
<dbReference type="RefSeq" id="WP_275111301.1">
    <property type="nucleotide sequence ID" value="NZ_JAKJSC010000007.1"/>
</dbReference>